<feature type="compositionally biased region" description="Pro residues" evidence="1">
    <location>
        <begin position="283"/>
        <end position="292"/>
    </location>
</feature>
<dbReference type="CDD" id="cd15457">
    <property type="entry name" value="NADAR"/>
    <property type="match status" value="1"/>
</dbReference>
<evidence type="ECO:0000256" key="1">
    <source>
        <dbReference type="SAM" id="MobiDB-lite"/>
    </source>
</evidence>
<feature type="compositionally biased region" description="Polar residues" evidence="1">
    <location>
        <begin position="1312"/>
        <end position="1329"/>
    </location>
</feature>
<dbReference type="Gene3D" id="1.10.357.40">
    <property type="entry name" value="YbiA-like"/>
    <property type="match status" value="1"/>
</dbReference>
<feature type="compositionally biased region" description="Polar residues" evidence="1">
    <location>
        <begin position="183"/>
        <end position="195"/>
    </location>
</feature>
<feature type="region of interest" description="Disordered" evidence="1">
    <location>
        <begin position="1351"/>
        <end position="1374"/>
    </location>
</feature>
<dbReference type="InterPro" id="IPR012816">
    <property type="entry name" value="NADAR"/>
</dbReference>
<evidence type="ECO:0000259" key="2">
    <source>
        <dbReference type="Pfam" id="PF08719"/>
    </source>
</evidence>
<feature type="compositionally biased region" description="Basic and acidic residues" evidence="1">
    <location>
        <begin position="497"/>
        <end position="519"/>
    </location>
</feature>
<dbReference type="Proteomes" id="UP000044841">
    <property type="component" value="Unassembled WGS sequence"/>
</dbReference>
<feature type="compositionally biased region" description="Polar residues" evidence="1">
    <location>
        <begin position="387"/>
        <end position="400"/>
    </location>
</feature>
<feature type="domain" description="NADAR" evidence="2">
    <location>
        <begin position="1417"/>
        <end position="1565"/>
    </location>
</feature>
<accession>A0A0K6FP46</accession>
<reference evidence="3 4" key="1">
    <citation type="submission" date="2015-07" db="EMBL/GenBank/DDBJ databases">
        <authorList>
            <person name="Noorani M."/>
        </authorList>
    </citation>
    <scope>NUCLEOTIDE SEQUENCE [LARGE SCALE GENOMIC DNA]</scope>
    <source>
        <strain evidence="3">BBA 69670</strain>
    </source>
</reference>
<sequence length="1572" mass="175171">MSELGFRFRPFTNESVTTEWTSKSQTKGQSQTQTMHSRSRSVSGPAMYATKRAVEEEELQRAIDSETDANTEFNAAKLNANIRPRSTSLDRGGRRKKKTSKEEKARRRQVADQARRQRRRNAGLDSDTTQGEDSDPEHVTGHGNTRPMHGMFSGTGHKRSASANMLPTHPYANNGYSYAPYGQPQNPYSQRSPYSTDPYHGPSLFASTNPTMLDPEEMARRKLEHNPLPTLPRGHRSGFQTAQTQPPANSLPGGYAPPTREKSRSKHSKSASTGTLPAHVAPTYPPAPPVPPKSSKSRRDKDRDRDRDRGEERKRDKEKGRSRDRSGWDTAEQDLHGVPVLDARGIPIANALGHAHTHTHAHSHSQSVPTIPQRTPTSLNGVPIVNAQPQPQLERTSSRGNKWGTKIAGLFNRGRRGSHTSQAGFEGRYPAVDPLETGRHYSLDTGRPPLDSRYPTDAPSSAPPTKSTFSKLGFDRLRRPSHSSVRPDPGPSLSHPHTHEHPFGRASQERLGRSSHDQLGRPTPHASSDMLSYPPDTPHFAPPTPGQFPMPPTSMHPPPPGQVPVGIRIDKFNRIIDEADKEKDKGKGRVMGFRLGKGNEVVEGPVRVDAHRFEWDDGRARFGDGMRPLDGMRPGGMDGRRPSLDGHGRRPSLDGPEAYVSAPRQRSGSGSSHPPPPLLGTVGDKYGTLRGDVFGRDLGGPSRDPGLGRDPGGLGRDPHSRNGDPYAVGKDPFGLHPDAHRGEPGLPSLKSPAMTDFKSPGMPMRSPAKQPSWDGRDLVSPHTPAEPPLMTMPSPHPSGMPPPPPIFDSRSPGVNSMLSPHPPPSQGMFSPVPGSVLSEGLSQPQPMRYEAAGATPFMREREVNTPRAPSIATTVPRTLPRPRTADSTVINPDSPGSDQESPDVADVDMALAAQHREAFEWAEQDAQEKVKNRDPNARYIFNGFPIWVNWDLFTRLENGERREKHQPPLPRVRSTTAPEELQDIYDEWRSTRDKWVDRFWDPHWAEFMHEQGGPIQRELAAERMTPMGQALEAARVYQRENSELPLAKREFSRGYLWDMGYMHPDWRWIQQKPWRWTVEHENDERRATGRAPLPRFYAGMSADDWRDVRDVWHTTASKWAEKRKDLAWLERDRHEGVTPEQRLQLEQQFSKSRQQHKVIRKASGQRSREALTAEERDKIRHDTAMEALARKQEAFKHAQALGTPQISEAEANKRRLAQQALEELMRTPAASHARPESSIGHGSIRQGSTRIGGSNVGHGAQHMGYTDSDQYESSSSDDRPSLYPRPVNGFPPRPAQEPPFPDWIRPPKTSDPVPSTLGSMPGQNPSAPSISKAKKTGILKGILKRTLSMQRRENNSNAAPPPARGDSQKRTGGLAGMFGSRNEVSPAENPWAGAIRNTHPITIQPIRFDRAHPFSMTSPHGIEFEGKLYPSAIHLWHALRFLRRPVRRGRGRIAEENWHPELAEAIRQTAEPELMADQWANAGGIGKDGTIMRSLQRPDWEEVQMEKIDDVLALKFTQHPSLGQQLVSTHPAELLYMWDGPWGAGRDLKGPNNLGKAVMRCRERLLAAQRRL</sequence>
<feature type="compositionally biased region" description="Basic and acidic residues" evidence="1">
    <location>
        <begin position="297"/>
        <end position="327"/>
    </location>
</feature>
<feature type="compositionally biased region" description="Polar residues" evidence="1">
    <location>
        <begin position="238"/>
        <end position="248"/>
    </location>
</feature>
<gene>
    <name evidence="3" type="ORF">RSOLAG22IIIB_03288</name>
</gene>
<feature type="region of interest" description="Disordered" evidence="1">
    <location>
        <begin position="619"/>
        <end position="827"/>
    </location>
</feature>
<evidence type="ECO:0000313" key="4">
    <source>
        <dbReference type="Proteomes" id="UP000044841"/>
    </source>
</evidence>
<proteinExistence type="predicted"/>
<feature type="region of interest" description="Disordered" evidence="1">
    <location>
        <begin position="355"/>
        <end position="560"/>
    </location>
</feature>
<feature type="compositionally biased region" description="Low complexity" evidence="1">
    <location>
        <begin position="21"/>
        <end position="34"/>
    </location>
</feature>
<dbReference type="Pfam" id="PF08719">
    <property type="entry name" value="NADAR"/>
    <property type="match status" value="1"/>
</dbReference>
<feature type="compositionally biased region" description="Polar residues" evidence="1">
    <location>
        <begin position="366"/>
        <end position="380"/>
    </location>
</feature>
<feature type="compositionally biased region" description="Pro residues" evidence="1">
    <location>
        <begin position="535"/>
        <end position="560"/>
    </location>
</feature>
<feature type="region of interest" description="Disordered" evidence="1">
    <location>
        <begin position="1"/>
        <end position="336"/>
    </location>
</feature>
<feature type="compositionally biased region" description="Low complexity" evidence="1">
    <location>
        <begin position="873"/>
        <end position="882"/>
    </location>
</feature>
<evidence type="ECO:0000313" key="3">
    <source>
        <dbReference type="EMBL" id="CUA67857.1"/>
    </source>
</evidence>
<feature type="compositionally biased region" description="Pro residues" evidence="1">
    <location>
        <begin position="1289"/>
        <end position="1301"/>
    </location>
</feature>
<feature type="compositionally biased region" description="Basic and acidic residues" evidence="1">
    <location>
        <begin position="100"/>
        <end position="115"/>
    </location>
</feature>
<feature type="region of interest" description="Disordered" evidence="1">
    <location>
        <begin position="1149"/>
        <end position="1177"/>
    </location>
</feature>
<keyword evidence="4" id="KW-1185">Reference proteome</keyword>
<feature type="compositionally biased region" description="Polar residues" evidence="1">
    <location>
        <begin position="885"/>
        <end position="899"/>
    </location>
</feature>
<organism evidence="3 4">
    <name type="scientific">Rhizoctonia solani</name>
    <dbReference type="NCBI Taxonomy" id="456999"/>
    <lineage>
        <taxon>Eukaryota</taxon>
        <taxon>Fungi</taxon>
        <taxon>Dikarya</taxon>
        <taxon>Basidiomycota</taxon>
        <taxon>Agaricomycotina</taxon>
        <taxon>Agaricomycetes</taxon>
        <taxon>Cantharellales</taxon>
        <taxon>Ceratobasidiaceae</taxon>
        <taxon>Rhizoctonia</taxon>
    </lineage>
</organism>
<dbReference type="InterPro" id="IPR037238">
    <property type="entry name" value="YbiA-like_sf"/>
</dbReference>
<name>A0A0K6FP46_9AGAM</name>
<dbReference type="EMBL" id="CYGV01000224">
    <property type="protein sequence ID" value="CUA67857.1"/>
    <property type="molecule type" value="Genomic_DNA"/>
</dbReference>
<feature type="region of interest" description="Disordered" evidence="1">
    <location>
        <begin position="1226"/>
        <end position="1336"/>
    </location>
</feature>
<dbReference type="SUPFAM" id="SSF143990">
    <property type="entry name" value="YbiA-like"/>
    <property type="match status" value="1"/>
</dbReference>
<feature type="region of interest" description="Disordered" evidence="1">
    <location>
        <begin position="862"/>
        <end position="903"/>
    </location>
</feature>
<feature type="compositionally biased region" description="Pro residues" evidence="1">
    <location>
        <begin position="794"/>
        <end position="806"/>
    </location>
</feature>
<protein>
    <submittedName>
        <fullName evidence="3">Serine/arginine repetitive matrix protein 2 [Mus musculus]</fullName>
    </submittedName>
</protein>
<feature type="compositionally biased region" description="Basic and acidic residues" evidence="1">
    <location>
        <begin position="638"/>
        <end position="652"/>
    </location>
</feature>
<feature type="compositionally biased region" description="Basic and acidic residues" evidence="1">
    <location>
        <begin position="1166"/>
        <end position="1177"/>
    </location>
</feature>